<dbReference type="InterPro" id="IPR036388">
    <property type="entry name" value="WH-like_DNA-bd_sf"/>
</dbReference>
<protein>
    <submittedName>
        <fullName evidence="4">LacI family transcriptional regulator</fullName>
    </submittedName>
</protein>
<dbReference type="FunCoup" id="A0A402CQ44">
    <property type="interactions" value="11"/>
</dbReference>
<dbReference type="Pfam" id="PF00392">
    <property type="entry name" value="GntR"/>
    <property type="match status" value="1"/>
</dbReference>
<dbReference type="SUPFAM" id="SSF46785">
    <property type="entry name" value="Winged helix' DNA-binding domain"/>
    <property type="match status" value="1"/>
</dbReference>
<dbReference type="GO" id="GO:0000976">
    <property type="term" value="F:transcription cis-regulatory region binding"/>
    <property type="evidence" value="ECO:0007669"/>
    <property type="project" value="TreeGrafter"/>
</dbReference>
<sequence>MASALRQEIVSGLWKSDERLPGELELARRFEVAHMTMRQAIANLVEEGVLLRVRGKGTYIVPKDQQPAVSRTLHPMALLFPSDSQRLDPYYFPELLEGFQRAMEEAGHRAAIFSDEIADTAHLLEPGSAIACLLFEDAQVQMIERLRDSGLRVLSINRYSGRRSIPSVYIDDAMGIGSAVDHLVGLGHERIGFVRGPATNFDAMDRLRGFRDAVKQHGLRGAVEAGEGFNEAAGYAGAIQMLTQSHRPTAIICASDLAALGAIKAARDLGLSVPRGLSIVGFGDFSVADYMLPALTTVRQARLALGRTAAESLIELASGKDISNVVLSADLMLRDSTSENLSALMAAR</sequence>
<dbReference type="AlphaFoldDB" id="A0A402CQ44"/>
<proteinExistence type="predicted"/>
<dbReference type="PRINTS" id="PR00035">
    <property type="entry name" value="HTHGNTR"/>
</dbReference>
<dbReference type="InterPro" id="IPR036390">
    <property type="entry name" value="WH_DNA-bd_sf"/>
</dbReference>
<dbReference type="PANTHER" id="PTHR30146">
    <property type="entry name" value="LACI-RELATED TRANSCRIPTIONAL REPRESSOR"/>
    <property type="match status" value="1"/>
</dbReference>
<dbReference type="EMBL" id="AP025739">
    <property type="protein sequence ID" value="BDI32828.1"/>
    <property type="molecule type" value="Genomic_DNA"/>
</dbReference>
<keyword evidence="1" id="KW-0805">Transcription regulation</keyword>
<evidence type="ECO:0000256" key="2">
    <source>
        <dbReference type="ARBA" id="ARBA00023125"/>
    </source>
</evidence>
<keyword evidence="2" id="KW-0238">DNA-binding</keyword>
<keyword evidence="5" id="KW-1185">Reference proteome</keyword>
<dbReference type="PANTHER" id="PTHR30146:SF109">
    <property type="entry name" value="HTH-TYPE TRANSCRIPTIONAL REGULATOR GALS"/>
    <property type="match status" value="1"/>
</dbReference>
<dbReference type="CDD" id="cd06267">
    <property type="entry name" value="PBP1_LacI_sugar_binding-like"/>
    <property type="match status" value="1"/>
</dbReference>
<gene>
    <name evidence="4" type="ORF">CCAX7_48790</name>
</gene>
<keyword evidence="3" id="KW-0804">Transcription</keyword>
<dbReference type="InterPro" id="IPR028082">
    <property type="entry name" value="Peripla_BP_I"/>
</dbReference>
<dbReference type="SMART" id="SM00345">
    <property type="entry name" value="HTH_GNTR"/>
    <property type="match status" value="1"/>
</dbReference>
<dbReference type="InterPro" id="IPR046335">
    <property type="entry name" value="LacI/GalR-like_sensor"/>
</dbReference>
<evidence type="ECO:0000256" key="3">
    <source>
        <dbReference type="ARBA" id="ARBA00023163"/>
    </source>
</evidence>
<reference evidence="4 5" key="1">
    <citation type="journal article" date="2019" name="Int. J. Syst. Evol. Microbiol.">
        <title>Capsulimonas corticalis gen. nov., sp. nov., an aerobic capsulated bacterium, of a novel bacterial order, Capsulimonadales ord. nov., of the class Armatimonadia of the phylum Armatimonadetes.</title>
        <authorList>
            <person name="Li J."/>
            <person name="Kudo C."/>
            <person name="Tonouchi A."/>
        </authorList>
    </citation>
    <scope>NUCLEOTIDE SEQUENCE [LARGE SCALE GENOMIC DNA]</scope>
    <source>
        <strain evidence="4 5">AX-7</strain>
    </source>
</reference>
<dbReference type="Gene3D" id="3.40.50.2300">
    <property type="match status" value="2"/>
</dbReference>
<organism evidence="4 5">
    <name type="scientific">Capsulimonas corticalis</name>
    <dbReference type="NCBI Taxonomy" id="2219043"/>
    <lineage>
        <taxon>Bacteria</taxon>
        <taxon>Bacillati</taxon>
        <taxon>Armatimonadota</taxon>
        <taxon>Armatimonadia</taxon>
        <taxon>Capsulimonadales</taxon>
        <taxon>Capsulimonadaceae</taxon>
        <taxon>Capsulimonas</taxon>
    </lineage>
</organism>
<dbReference type="Proteomes" id="UP000287394">
    <property type="component" value="Chromosome"/>
</dbReference>
<dbReference type="Gene3D" id="1.10.10.10">
    <property type="entry name" value="Winged helix-like DNA-binding domain superfamily/Winged helix DNA-binding domain"/>
    <property type="match status" value="1"/>
</dbReference>
<evidence type="ECO:0000256" key="1">
    <source>
        <dbReference type="ARBA" id="ARBA00023015"/>
    </source>
</evidence>
<evidence type="ECO:0000313" key="5">
    <source>
        <dbReference type="Proteomes" id="UP000287394"/>
    </source>
</evidence>
<dbReference type="InterPro" id="IPR000524">
    <property type="entry name" value="Tscrpt_reg_HTH_GntR"/>
</dbReference>
<name>A0A402CQ44_9BACT</name>
<dbReference type="Pfam" id="PF13377">
    <property type="entry name" value="Peripla_BP_3"/>
    <property type="match status" value="1"/>
</dbReference>
<evidence type="ECO:0000313" key="4">
    <source>
        <dbReference type="EMBL" id="BDI32828.1"/>
    </source>
</evidence>
<dbReference type="SUPFAM" id="SSF53822">
    <property type="entry name" value="Periplasmic binding protein-like I"/>
    <property type="match status" value="1"/>
</dbReference>
<dbReference type="PROSITE" id="PS50949">
    <property type="entry name" value="HTH_GNTR"/>
    <property type="match status" value="1"/>
</dbReference>
<dbReference type="CDD" id="cd07377">
    <property type="entry name" value="WHTH_GntR"/>
    <property type="match status" value="1"/>
</dbReference>
<accession>A0A402CQ44</accession>
<dbReference type="KEGG" id="ccot:CCAX7_48790"/>
<dbReference type="GO" id="GO:0003700">
    <property type="term" value="F:DNA-binding transcription factor activity"/>
    <property type="evidence" value="ECO:0007669"/>
    <property type="project" value="InterPro"/>
</dbReference>